<name>A0A9X0CYQ0_9CNID</name>
<dbReference type="SUPFAM" id="SSF49899">
    <property type="entry name" value="Concanavalin A-like lectins/glucanases"/>
    <property type="match status" value="1"/>
</dbReference>
<dbReference type="PROSITE" id="PS50060">
    <property type="entry name" value="MAM_2"/>
    <property type="match status" value="1"/>
</dbReference>
<feature type="non-terminal residue" evidence="2">
    <location>
        <position position="1"/>
    </location>
</feature>
<dbReference type="GO" id="GO:0016020">
    <property type="term" value="C:membrane"/>
    <property type="evidence" value="ECO:0007669"/>
    <property type="project" value="InterPro"/>
</dbReference>
<dbReference type="InterPro" id="IPR000998">
    <property type="entry name" value="MAM_dom"/>
</dbReference>
<evidence type="ECO:0000259" key="1">
    <source>
        <dbReference type="PROSITE" id="PS50060"/>
    </source>
</evidence>
<evidence type="ECO:0000313" key="3">
    <source>
        <dbReference type="Proteomes" id="UP001163046"/>
    </source>
</evidence>
<protein>
    <recommendedName>
        <fullName evidence="1">MAM domain-containing protein</fullName>
    </recommendedName>
</protein>
<feature type="domain" description="MAM" evidence="1">
    <location>
        <begin position="1"/>
        <end position="81"/>
    </location>
</feature>
<dbReference type="AlphaFoldDB" id="A0A9X0CYQ0"/>
<dbReference type="InterPro" id="IPR013320">
    <property type="entry name" value="ConA-like_dom_sf"/>
</dbReference>
<sequence>PTGDHTTGTGWFVYIDSSKPRQLLDKARLAHGNVFPAGRGVCTLRFYYNMYGSKNMGYLRVFVLTGSASRWAEVWKTRGIC</sequence>
<dbReference type="InterPro" id="IPR051560">
    <property type="entry name" value="MAM_domain-containing"/>
</dbReference>
<comment type="caution">
    <text evidence="2">The sequence shown here is derived from an EMBL/GenBank/DDBJ whole genome shotgun (WGS) entry which is preliminary data.</text>
</comment>
<dbReference type="Pfam" id="PF00629">
    <property type="entry name" value="MAM"/>
    <property type="match status" value="1"/>
</dbReference>
<dbReference type="EMBL" id="MU826352">
    <property type="protein sequence ID" value="KAJ7380817.1"/>
    <property type="molecule type" value="Genomic_DNA"/>
</dbReference>
<keyword evidence="3" id="KW-1185">Reference proteome</keyword>
<organism evidence="2 3">
    <name type="scientific">Desmophyllum pertusum</name>
    <dbReference type="NCBI Taxonomy" id="174260"/>
    <lineage>
        <taxon>Eukaryota</taxon>
        <taxon>Metazoa</taxon>
        <taxon>Cnidaria</taxon>
        <taxon>Anthozoa</taxon>
        <taxon>Hexacorallia</taxon>
        <taxon>Scleractinia</taxon>
        <taxon>Caryophylliina</taxon>
        <taxon>Caryophylliidae</taxon>
        <taxon>Desmophyllum</taxon>
    </lineage>
</organism>
<dbReference type="PANTHER" id="PTHR23282">
    <property type="entry name" value="APICAL ENDOSOMAL GLYCOPROTEIN PRECURSOR"/>
    <property type="match status" value="1"/>
</dbReference>
<reference evidence="2" key="1">
    <citation type="submission" date="2023-01" db="EMBL/GenBank/DDBJ databases">
        <title>Genome assembly of the deep-sea coral Lophelia pertusa.</title>
        <authorList>
            <person name="Herrera S."/>
            <person name="Cordes E."/>
        </authorList>
    </citation>
    <scope>NUCLEOTIDE SEQUENCE</scope>
    <source>
        <strain evidence="2">USNM1676648</strain>
        <tissue evidence="2">Polyp</tissue>
    </source>
</reference>
<dbReference type="Gene3D" id="2.60.120.200">
    <property type="match status" value="1"/>
</dbReference>
<dbReference type="OrthoDB" id="412155at2759"/>
<dbReference type="PANTHER" id="PTHR23282:SF142">
    <property type="entry name" value="MAM DOMAIN-CONTAINING PROTEIN"/>
    <property type="match status" value="1"/>
</dbReference>
<gene>
    <name evidence="2" type="ORF">OS493_007202</name>
</gene>
<evidence type="ECO:0000313" key="2">
    <source>
        <dbReference type="EMBL" id="KAJ7380817.1"/>
    </source>
</evidence>
<accession>A0A9X0CYQ0</accession>
<dbReference type="Proteomes" id="UP001163046">
    <property type="component" value="Unassembled WGS sequence"/>
</dbReference>
<proteinExistence type="predicted"/>